<dbReference type="RefSeq" id="XP_025521756.1">
    <property type="nucleotide sequence ID" value="XM_025674828.1"/>
</dbReference>
<proteinExistence type="inferred from homology"/>
<dbReference type="InterPro" id="IPR017853">
    <property type="entry name" value="GH"/>
</dbReference>
<name>A0A8T8WJK3_ASPJA</name>
<dbReference type="Gene3D" id="3.20.20.80">
    <property type="entry name" value="Glycosidases"/>
    <property type="match status" value="1"/>
</dbReference>
<keyword evidence="3" id="KW-0378">Hydrolase</keyword>
<dbReference type="InterPro" id="IPR013780">
    <property type="entry name" value="Glyco_hydro_b"/>
</dbReference>
<evidence type="ECO:0000313" key="3">
    <source>
        <dbReference type="EMBL" id="RAH75862.1"/>
    </source>
</evidence>
<dbReference type="GO" id="GO:0004556">
    <property type="term" value="F:alpha-amylase activity"/>
    <property type="evidence" value="ECO:0007669"/>
    <property type="project" value="TreeGrafter"/>
</dbReference>
<dbReference type="Pfam" id="PF00128">
    <property type="entry name" value="Alpha-amylase"/>
    <property type="match status" value="1"/>
</dbReference>
<reference evidence="3 4" key="1">
    <citation type="submission" date="2018-02" db="EMBL/GenBank/DDBJ databases">
        <title>The genomes of Aspergillus section Nigri reveals drivers in fungal speciation.</title>
        <authorList>
            <consortium name="DOE Joint Genome Institute"/>
            <person name="Vesth T.C."/>
            <person name="Nybo J."/>
            <person name="Theobald S."/>
            <person name="Brandl J."/>
            <person name="Frisvad J.C."/>
            <person name="Nielsen K.F."/>
            <person name="Lyhne E.K."/>
            <person name="Kogle M.E."/>
            <person name="Kuo A."/>
            <person name="Riley R."/>
            <person name="Clum A."/>
            <person name="Nolan M."/>
            <person name="Lipzen A."/>
            <person name="Salamov A."/>
            <person name="Henrissat B."/>
            <person name="Wiebenga A."/>
            <person name="De vries R.P."/>
            <person name="Grigoriev I.V."/>
            <person name="Mortensen U.H."/>
            <person name="Andersen M.R."/>
            <person name="Baker S.E."/>
        </authorList>
    </citation>
    <scope>NUCLEOTIDE SEQUENCE [LARGE SCALE GENOMIC DNA]</scope>
    <source>
        <strain evidence="3 4">CBS 114.51</strain>
    </source>
</reference>
<dbReference type="GO" id="GO:0004574">
    <property type="term" value="F:oligo-1,6-glucosidase activity"/>
    <property type="evidence" value="ECO:0007669"/>
    <property type="project" value="TreeGrafter"/>
</dbReference>
<dbReference type="GO" id="GO:0000025">
    <property type="term" value="P:maltose catabolic process"/>
    <property type="evidence" value="ECO:0007669"/>
    <property type="project" value="TreeGrafter"/>
</dbReference>
<feature type="domain" description="Glycosyl hydrolase family 13 catalytic" evidence="2">
    <location>
        <begin position="26"/>
        <end position="299"/>
    </location>
</feature>
<evidence type="ECO:0000313" key="4">
    <source>
        <dbReference type="Proteomes" id="UP000249497"/>
    </source>
</evidence>
<gene>
    <name evidence="3" type="ORF">BO86DRAFT_414314</name>
</gene>
<protein>
    <submittedName>
        <fullName evidence="3">Glycoside hydrolase</fullName>
    </submittedName>
</protein>
<dbReference type="PANTHER" id="PTHR10357:SF179">
    <property type="entry name" value="NEUTRAL AND BASIC AMINO ACID TRANSPORT PROTEIN RBAT"/>
    <property type="match status" value="1"/>
</dbReference>
<dbReference type="GeneID" id="37178520"/>
<dbReference type="GO" id="GO:0005987">
    <property type="term" value="P:sucrose catabolic process"/>
    <property type="evidence" value="ECO:0007669"/>
    <property type="project" value="TreeGrafter"/>
</dbReference>
<evidence type="ECO:0000259" key="2">
    <source>
        <dbReference type="Pfam" id="PF00128"/>
    </source>
</evidence>
<dbReference type="PANTHER" id="PTHR10357">
    <property type="entry name" value="ALPHA-AMYLASE FAMILY MEMBER"/>
    <property type="match status" value="1"/>
</dbReference>
<dbReference type="SUPFAM" id="SSF51011">
    <property type="entry name" value="Glycosyl hydrolase domain"/>
    <property type="match status" value="1"/>
</dbReference>
<comment type="similarity">
    <text evidence="1">Belongs to the glycosyl hydrolase 13 family.</text>
</comment>
<dbReference type="Proteomes" id="UP000249497">
    <property type="component" value="Unassembled WGS sequence"/>
</dbReference>
<dbReference type="OrthoDB" id="1740265at2759"/>
<accession>A0A8T8WJK3</accession>
<dbReference type="EMBL" id="KZ824904">
    <property type="protein sequence ID" value="RAH75862.1"/>
    <property type="molecule type" value="Genomic_DNA"/>
</dbReference>
<evidence type="ECO:0000256" key="1">
    <source>
        <dbReference type="ARBA" id="ARBA00008061"/>
    </source>
</evidence>
<dbReference type="Gene3D" id="2.60.40.1180">
    <property type="entry name" value="Golgi alpha-mannosidase II"/>
    <property type="match status" value="1"/>
</dbReference>
<dbReference type="GO" id="GO:0004575">
    <property type="term" value="F:sucrose alpha-glucosidase activity"/>
    <property type="evidence" value="ECO:0007669"/>
    <property type="project" value="TreeGrafter"/>
</dbReference>
<keyword evidence="4" id="KW-1185">Reference proteome</keyword>
<sequence length="370" mass="41674">MEFWAAEGHHRRVPRRHGEHVQQAAQLPRTRRCATLANRDQPAADRFCNGGRMPEFLAEMTAILRKHRPAGDAITVGELPNTPHLPDVLQYCMSARPPRTRSAWCSSSTWLTATWARTGGLTRCPRTWTLSDLRARVGATQTLMDGTSDGWSTAVLENHDQARCAESAKMLAILVARLSGTLFLYQGQEIGMVNAPPAWDVAEYKDVDSVNYYRYVRETAGDDDDDDDENPGALRRARAALNYLARDHARLPMQWNALPHAGFTDPRATPWMRVHDNYPTVNVKRQASEDGSGLNFWRGLDPPNEAVFVFEKMGRSEKLVVALSFIGEVQPVALEGQFHEKARKTSVKDYEEERLDALQPCEGRIYMVEV</sequence>
<dbReference type="InterPro" id="IPR006047">
    <property type="entry name" value="GH13_cat_dom"/>
</dbReference>
<organism evidence="3 4">
    <name type="scientific">Aspergillus japonicus CBS 114.51</name>
    <dbReference type="NCBI Taxonomy" id="1448312"/>
    <lineage>
        <taxon>Eukaryota</taxon>
        <taxon>Fungi</taxon>
        <taxon>Dikarya</taxon>
        <taxon>Ascomycota</taxon>
        <taxon>Pezizomycotina</taxon>
        <taxon>Eurotiomycetes</taxon>
        <taxon>Eurotiomycetidae</taxon>
        <taxon>Eurotiales</taxon>
        <taxon>Aspergillaceae</taxon>
        <taxon>Aspergillus</taxon>
        <taxon>Aspergillus subgen. Circumdati</taxon>
    </lineage>
</organism>
<dbReference type="AlphaFoldDB" id="A0A8T8WJK3"/>
<dbReference type="GO" id="GO:0033934">
    <property type="term" value="F:glucan 1,4-alpha-maltotriohydrolase activity"/>
    <property type="evidence" value="ECO:0007669"/>
    <property type="project" value="TreeGrafter"/>
</dbReference>
<dbReference type="SUPFAM" id="SSF51445">
    <property type="entry name" value="(Trans)glycosidases"/>
    <property type="match status" value="1"/>
</dbReference>